<feature type="region of interest" description="Disordered" evidence="1">
    <location>
        <begin position="176"/>
        <end position="198"/>
    </location>
</feature>
<dbReference type="EnsemblPlants" id="Pp3c12_22730V3.1">
    <property type="protein sequence ID" value="PAC:32973548.CDS.1"/>
    <property type="gene ID" value="Pp3c12_22730"/>
</dbReference>
<reference evidence="3" key="3">
    <citation type="submission" date="2020-12" db="UniProtKB">
        <authorList>
            <consortium name="EnsemblPlants"/>
        </authorList>
    </citation>
    <scope>IDENTIFICATION</scope>
</reference>
<sequence>MSALNYDSIRCDTLLRKQRHQQPDATGTPIGDRSRKPARRWSYVDRFVTRARPAATGLPLNAPKLNRDAVIVCSGGSFPSDLHMQVGGHDVIFALLENVTRGGGVIPETSSKITQCELWNLELGCPSRLQVPWQASGAGRQLFASVPGTSLQSRPSVELVFSQESTRECWRSGSAMPAFSAPSRRDPPAASTIYPKFG</sequence>
<dbReference type="EMBL" id="ABEU02000012">
    <property type="protein sequence ID" value="PNR44230.1"/>
    <property type="molecule type" value="Genomic_DNA"/>
</dbReference>
<dbReference type="Proteomes" id="UP000006727">
    <property type="component" value="Chromosome 12"/>
</dbReference>
<dbReference type="EnsemblPlants" id="Pp3c12_22730V3.2">
    <property type="protein sequence ID" value="PAC:32973549.CDS.1"/>
    <property type="gene ID" value="Pp3c12_22730"/>
</dbReference>
<protein>
    <submittedName>
        <fullName evidence="2 3">Uncharacterized protein</fullName>
    </submittedName>
</protein>
<dbReference type="Gramene" id="Pp3c12_22730V3.2">
    <property type="protein sequence ID" value="PAC:32973549.CDS.1"/>
    <property type="gene ID" value="Pp3c12_22730"/>
</dbReference>
<evidence type="ECO:0000256" key="1">
    <source>
        <dbReference type="SAM" id="MobiDB-lite"/>
    </source>
</evidence>
<accession>A0A2K1JRS3</accession>
<dbReference type="Gramene" id="Pp3c12_22730V3.1">
    <property type="protein sequence ID" value="PAC:32973548.CDS.1"/>
    <property type="gene ID" value="Pp3c12_22730"/>
</dbReference>
<reference evidence="2 4" key="2">
    <citation type="journal article" date="2018" name="Plant J.">
        <title>The Physcomitrella patens chromosome-scale assembly reveals moss genome structure and evolution.</title>
        <authorList>
            <person name="Lang D."/>
            <person name="Ullrich K.K."/>
            <person name="Murat F."/>
            <person name="Fuchs J."/>
            <person name="Jenkins J."/>
            <person name="Haas F.B."/>
            <person name="Piednoel M."/>
            <person name="Gundlach H."/>
            <person name="Van Bel M."/>
            <person name="Meyberg R."/>
            <person name="Vives C."/>
            <person name="Morata J."/>
            <person name="Symeonidi A."/>
            <person name="Hiss M."/>
            <person name="Muchero W."/>
            <person name="Kamisugi Y."/>
            <person name="Saleh O."/>
            <person name="Blanc G."/>
            <person name="Decker E.L."/>
            <person name="van Gessel N."/>
            <person name="Grimwood J."/>
            <person name="Hayes R.D."/>
            <person name="Graham S.W."/>
            <person name="Gunter L.E."/>
            <person name="McDaniel S.F."/>
            <person name="Hoernstein S.N.W."/>
            <person name="Larsson A."/>
            <person name="Li F.W."/>
            <person name="Perroud P.F."/>
            <person name="Phillips J."/>
            <person name="Ranjan P."/>
            <person name="Rokshar D.S."/>
            <person name="Rothfels C.J."/>
            <person name="Schneider L."/>
            <person name="Shu S."/>
            <person name="Stevenson D.W."/>
            <person name="Thummler F."/>
            <person name="Tillich M."/>
            <person name="Villarreal Aguilar J.C."/>
            <person name="Widiez T."/>
            <person name="Wong G.K."/>
            <person name="Wymore A."/>
            <person name="Zhang Y."/>
            <person name="Zimmer A.D."/>
            <person name="Quatrano R.S."/>
            <person name="Mayer K.F.X."/>
            <person name="Goodstein D."/>
            <person name="Casacuberta J.M."/>
            <person name="Vandepoele K."/>
            <person name="Reski R."/>
            <person name="Cuming A.C."/>
            <person name="Tuskan G.A."/>
            <person name="Maumus F."/>
            <person name="Salse J."/>
            <person name="Schmutz J."/>
            <person name="Rensing S.A."/>
        </authorList>
    </citation>
    <scope>NUCLEOTIDE SEQUENCE [LARGE SCALE GENOMIC DNA]</scope>
    <source>
        <strain evidence="3 4">cv. Gransden 2004</strain>
    </source>
</reference>
<dbReference type="AlphaFoldDB" id="A0A2K1JRS3"/>
<feature type="region of interest" description="Disordered" evidence="1">
    <location>
        <begin position="15"/>
        <end position="37"/>
    </location>
</feature>
<name>A0A2K1JRS3_PHYPA</name>
<dbReference type="PaxDb" id="3218-PP1S118_183V6.1"/>
<organism evidence="2">
    <name type="scientific">Physcomitrium patens</name>
    <name type="common">Spreading-leaved earth moss</name>
    <name type="synonym">Physcomitrella patens</name>
    <dbReference type="NCBI Taxonomy" id="3218"/>
    <lineage>
        <taxon>Eukaryota</taxon>
        <taxon>Viridiplantae</taxon>
        <taxon>Streptophyta</taxon>
        <taxon>Embryophyta</taxon>
        <taxon>Bryophyta</taxon>
        <taxon>Bryophytina</taxon>
        <taxon>Bryopsida</taxon>
        <taxon>Funariidae</taxon>
        <taxon>Funariales</taxon>
        <taxon>Funariaceae</taxon>
        <taxon>Physcomitrium</taxon>
    </lineage>
</organism>
<reference evidence="2 4" key="1">
    <citation type="journal article" date="2008" name="Science">
        <title>The Physcomitrella genome reveals evolutionary insights into the conquest of land by plants.</title>
        <authorList>
            <person name="Rensing S."/>
            <person name="Lang D."/>
            <person name="Zimmer A."/>
            <person name="Terry A."/>
            <person name="Salamov A."/>
            <person name="Shapiro H."/>
            <person name="Nishiyama T."/>
            <person name="Perroud P.-F."/>
            <person name="Lindquist E."/>
            <person name="Kamisugi Y."/>
            <person name="Tanahashi T."/>
            <person name="Sakakibara K."/>
            <person name="Fujita T."/>
            <person name="Oishi K."/>
            <person name="Shin-I T."/>
            <person name="Kuroki Y."/>
            <person name="Toyoda A."/>
            <person name="Suzuki Y."/>
            <person name="Hashimoto A."/>
            <person name="Yamaguchi K."/>
            <person name="Sugano A."/>
            <person name="Kohara Y."/>
            <person name="Fujiyama A."/>
            <person name="Anterola A."/>
            <person name="Aoki S."/>
            <person name="Ashton N."/>
            <person name="Barbazuk W.B."/>
            <person name="Barker E."/>
            <person name="Bennetzen J."/>
            <person name="Bezanilla M."/>
            <person name="Blankenship R."/>
            <person name="Cho S.H."/>
            <person name="Dutcher S."/>
            <person name="Estelle M."/>
            <person name="Fawcett J.A."/>
            <person name="Gundlach H."/>
            <person name="Hanada K."/>
            <person name="Heyl A."/>
            <person name="Hicks K.A."/>
            <person name="Hugh J."/>
            <person name="Lohr M."/>
            <person name="Mayer K."/>
            <person name="Melkozernov A."/>
            <person name="Murata T."/>
            <person name="Nelson D."/>
            <person name="Pils B."/>
            <person name="Prigge M."/>
            <person name="Reiss B."/>
            <person name="Renner T."/>
            <person name="Rombauts S."/>
            <person name="Rushton P."/>
            <person name="Sanderfoot A."/>
            <person name="Schween G."/>
            <person name="Shiu S.-H."/>
            <person name="Stueber K."/>
            <person name="Theodoulou F.L."/>
            <person name="Tu H."/>
            <person name="Van de Peer Y."/>
            <person name="Verrier P.J."/>
            <person name="Waters E."/>
            <person name="Wood A."/>
            <person name="Yang L."/>
            <person name="Cove D."/>
            <person name="Cuming A."/>
            <person name="Hasebe M."/>
            <person name="Lucas S."/>
            <person name="Mishler D.B."/>
            <person name="Reski R."/>
            <person name="Grigoriev I."/>
            <person name="Quatrano R.S."/>
            <person name="Boore J.L."/>
        </authorList>
    </citation>
    <scope>NUCLEOTIDE SEQUENCE [LARGE SCALE GENOMIC DNA]</scope>
    <source>
        <strain evidence="3 4">cv. Gransden 2004</strain>
    </source>
</reference>
<evidence type="ECO:0000313" key="2">
    <source>
        <dbReference type="EMBL" id="PNR44230.1"/>
    </source>
</evidence>
<dbReference type="GeneID" id="112289497"/>
<dbReference type="RefSeq" id="XP_024390509.1">
    <property type="nucleotide sequence ID" value="XM_024534741.2"/>
</dbReference>
<dbReference type="KEGG" id="ppp:112289497"/>
<evidence type="ECO:0000313" key="4">
    <source>
        <dbReference type="Proteomes" id="UP000006727"/>
    </source>
</evidence>
<keyword evidence="4" id="KW-1185">Reference proteome</keyword>
<evidence type="ECO:0000313" key="3">
    <source>
        <dbReference type="EnsemblPlants" id="PAC:32973548.CDS.1"/>
    </source>
</evidence>
<gene>
    <name evidence="3" type="primary">LOC112289497</name>
    <name evidence="2" type="ORF">PHYPA_016614</name>
</gene>
<proteinExistence type="predicted"/>